<dbReference type="InterPro" id="IPR043504">
    <property type="entry name" value="Peptidase_S1_PA_chymotrypsin"/>
</dbReference>
<organism evidence="6 7">
    <name type="scientific">Brachionus plicatilis</name>
    <name type="common">Marine rotifer</name>
    <name type="synonym">Brachionus muelleri</name>
    <dbReference type="NCBI Taxonomy" id="10195"/>
    <lineage>
        <taxon>Eukaryota</taxon>
        <taxon>Metazoa</taxon>
        <taxon>Spiralia</taxon>
        <taxon>Gnathifera</taxon>
        <taxon>Rotifera</taxon>
        <taxon>Eurotatoria</taxon>
        <taxon>Monogononta</taxon>
        <taxon>Pseudotrocha</taxon>
        <taxon>Ploima</taxon>
        <taxon>Brachionidae</taxon>
        <taxon>Brachionus</taxon>
    </lineage>
</organism>
<protein>
    <submittedName>
        <fullName evidence="6">Serine protease 27-like</fullName>
    </submittedName>
</protein>
<dbReference type="SUPFAM" id="SSF50494">
    <property type="entry name" value="Trypsin-like serine proteases"/>
    <property type="match status" value="1"/>
</dbReference>
<evidence type="ECO:0000256" key="4">
    <source>
        <dbReference type="SAM" id="Phobius"/>
    </source>
</evidence>
<keyword evidence="3" id="KW-0720">Serine protease</keyword>
<dbReference type="Proteomes" id="UP000276133">
    <property type="component" value="Unassembled WGS sequence"/>
</dbReference>
<evidence type="ECO:0000256" key="3">
    <source>
        <dbReference type="RuleBase" id="RU363034"/>
    </source>
</evidence>
<proteinExistence type="inferred from homology"/>
<dbReference type="InterPro" id="IPR009003">
    <property type="entry name" value="Peptidase_S1_PA"/>
</dbReference>
<reference evidence="6 7" key="1">
    <citation type="journal article" date="2018" name="Sci. Rep.">
        <title>Genomic signatures of local adaptation to the degree of environmental predictability in rotifers.</title>
        <authorList>
            <person name="Franch-Gras L."/>
            <person name="Hahn C."/>
            <person name="Garcia-Roger E.M."/>
            <person name="Carmona M.J."/>
            <person name="Serra M."/>
            <person name="Gomez A."/>
        </authorList>
    </citation>
    <scope>NUCLEOTIDE SEQUENCE [LARGE SCALE GENOMIC DNA]</scope>
    <source>
        <strain evidence="6">HYR1</strain>
    </source>
</reference>
<dbReference type="PRINTS" id="PR00722">
    <property type="entry name" value="CHYMOTRYPSIN"/>
</dbReference>
<dbReference type="PROSITE" id="PS00134">
    <property type="entry name" value="TRYPSIN_HIS"/>
    <property type="match status" value="1"/>
</dbReference>
<dbReference type="PANTHER" id="PTHR24252:SF7">
    <property type="entry name" value="HYALIN"/>
    <property type="match status" value="1"/>
</dbReference>
<keyword evidence="4" id="KW-1133">Transmembrane helix</keyword>
<dbReference type="InterPro" id="IPR033116">
    <property type="entry name" value="TRYPSIN_SER"/>
</dbReference>
<evidence type="ECO:0000259" key="5">
    <source>
        <dbReference type="PROSITE" id="PS50240"/>
    </source>
</evidence>
<name>A0A3M7P733_BRAPC</name>
<evidence type="ECO:0000256" key="2">
    <source>
        <dbReference type="ARBA" id="ARBA00024195"/>
    </source>
</evidence>
<dbReference type="EMBL" id="REGN01012768">
    <property type="protein sequence ID" value="RMZ94862.1"/>
    <property type="molecule type" value="Genomic_DNA"/>
</dbReference>
<sequence>MNIQNQIGSETSKPSLNNENYVSVYPALPQPVKFTAFNSAKVSPTAQNTLKIETGKKNFKILFSILISLLLIAFIIITGTLIIIFKFLPRDTEKSYIESCRYGREDGRCIECGMVFSSNKVIGGQNAQLNSWPSVVYIIFKYNFNKAGLAYTASSFCGGTLINQDTVITAAHCYSTKFELNDGSYLIVSPNSYHATYESMYTIYLGLHNKTDLSSAVSRSVKSFTIHPNYDEINLHNDIAVIKLSSKVVLNDRIQVACLPHESEKYYPQSYNVNAYVVGWGINSITNLTSPDILQEALVTVYDSSKCRFVSIGTPKNWQSQICAGKYEGGIDTCQGDSGGPLFVKDIVDNKQKFILAGVTSYGEGCAEARKPGIYTRVSAYEDWITEKMNV</sequence>
<dbReference type="FunFam" id="2.40.10.10:FF:000068">
    <property type="entry name" value="transmembrane protease serine 2"/>
    <property type="match status" value="1"/>
</dbReference>
<comment type="similarity">
    <text evidence="2">Belongs to the peptidase S1 family. CLIP subfamily.</text>
</comment>
<dbReference type="STRING" id="10195.A0A3M7P733"/>
<gene>
    <name evidence="6" type="ORF">BpHYR1_030080</name>
</gene>
<accession>A0A3M7P733</accession>
<evidence type="ECO:0000256" key="1">
    <source>
        <dbReference type="ARBA" id="ARBA00023157"/>
    </source>
</evidence>
<keyword evidence="4" id="KW-0812">Transmembrane</keyword>
<evidence type="ECO:0000313" key="6">
    <source>
        <dbReference type="EMBL" id="RMZ94862.1"/>
    </source>
</evidence>
<dbReference type="InterPro" id="IPR001254">
    <property type="entry name" value="Trypsin_dom"/>
</dbReference>
<comment type="caution">
    <text evidence="6">The sequence shown here is derived from an EMBL/GenBank/DDBJ whole genome shotgun (WGS) entry which is preliminary data.</text>
</comment>
<dbReference type="GO" id="GO:0004252">
    <property type="term" value="F:serine-type endopeptidase activity"/>
    <property type="evidence" value="ECO:0007669"/>
    <property type="project" value="InterPro"/>
</dbReference>
<dbReference type="PROSITE" id="PS00135">
    <property type="entry name" value="TRYPSIN_SER"/>
    <property type="match status" value="1"/>
</dbReference>
<dbReference type="Gene3D" id="2.40.10.10">
    <property type="entry name" value="Trypsin-like serine proteases"/>
    <property type="match status" value="1"/>
</dbReference>
<dbReference type="PROSITE" id="PS50240">
    <property type="entry name" value="TRYPSIN_DOM"/>
    <property type="match status" value="1"/>
</dbReference>
<feature type="domain" description="Peptidase S1" evidence="5">
    <location>
        <begin position="121"/>
        <end position="390"/>
    </location>
</feature>
<dbReference type="PANTHER" id="PTHR24252">
    <property type="entry name" value="ACROSIN-RELATED"/>
    <property type="match status" value="1"/>
</dbReference>
<dbReference type="SMART" id="SM00020">
    <property type="entry name" value="Tryp_SPc"/>
    <property type="match status" value="1"/>
</dbReference>
<keyword evidence="3 6" id="KW-0645">Protease</keyword>
<keyword evidence="3" id="KW-0378">Hydrolase</keyword>
<dbReference type="CDD" id="cd00190">
    <property type="entry name" value="Tryp_SPc"/>
    <property type="match status" value="1"/>
</dbReference>
<evidence type="ECO:0000313" key="7">
    <source>
        <dbReference type="Proteomes" id="UP000276133"/>
    </source>
</evidence>
<dbReference type="InterPro" id="IPR018114">
    <property type="entry name" value="TRYPSIN_HIS"/>
</dbReference>
<dbReference type="Pfam" id="PF00089">
    <property type="entry name" value="Trypsin"/>
    <property type="match status" value="1"/>
</dbReference>
<dbReference type="GO" id="GO:0006508">
    <property type="term" value="P:proteolysis"/>
    <property type="evidence" value="ECO:0007669"/>
    <property type="project" value="UniProtKB-KW"/>
</dbReference>
<feature type="transmembrane region" description="Helical" evidence="4">
    <location>
        <begin position="61"/>
        <end position="85"/>
    </location>
</feature>
<keyword evidence="1" id="KW-1015">Disulfide bond</keyword>
<dbReference type="OrthoDB" id="6339452at2759"/>
<dbReference type="InterPro" id="IPR001314">
    <property type="entry name" value="Peptidase_S1A"/>
</dbReference>
<keyword evidence="7" id="KW-1185">Reference proteome</keyword>
<dbReference type="FunFam" id="2.40.10.10:FF:000002">
    <property type="entry name" value="Transmembrane protease serine"/>
    <property type="match status" value="1"/>
</dbReference>
<dbReference type="AlphaFoldDB" id="A0A3M7P733"/>
<keyword evidence="4" id="KW-0472">Membrane</keyword>